<dbReference type="Gene3D" id="1.10.443.10">
    <property type="entry name" value="Intergrase catalytic core"/>
    <property type="match status" value="1"/>
</dbReference>
<evidence type="ECO:0000313" key="2">
    <source>
        <dbReference type="EMBL" id="MCP2346341.1"/>
    </source>
</evidence>
<dbReference type="InterPro" id="IPR011010">
    <property type="entry name" value="DNA_brk_join_enz"/>
</dbReference>
<evidence type="ECO:0000256" key="1">
    <source>
        <dbReference type="ARBA" id="ARBA00023172"/>
    </source>
</evidence>
<keyword evidence="1" id="KW-0233">DNA recombination</keyword>
<reference evidence="2 3" key="1">
    <citation type="submission" date="2022-06" db="EMBL/GenBank/DDBJ databases">
        <title>Sequencing the genomes of 1000 actinobacteria strains.</title>
        <authorList>
            <person name="Klenk H.-P."/>
        </authorList>
    </citation>
    <scope>NUCLEOTIDE SEQUENCE [LARGE SCALE GENOMIC DNA]</scope>
    <source>
        <strain evidence="2 3">DSM 44170</strain>
    </source>
</reference>
<organism evidence="2 3">
    <name type="scientific">Nonomuraea roseoviolacea subsp. carminata</name>
    <dbReference type="NCBI Taxonomy" id="160689"/>
    <lineage>
        <taxon>Bacteria</taxon>
        <taxon>Bacillati</taxon>
        <taxon>Actinomycetota</taxon>
        <taxon>Actinomycetes</taxon>
        <taxon>Streptosporangiales</taxon>
        <taxon>Streptosporangiaceae</taxon>
        <taxon>Nonomuraea</taxon>
    </lineage>
</organism>
<gene>
    <name evidence="2" type="ORF">HD595_002463</name>
</gene>
<protein>
    <submittedName>
        <fullName evidence="2">Uncharacterized protein</fullName>
    </submittedName>
</protein>
<dbReference type="EMBL" id="JAMZEC010000001">
    <property type="protein sequence ID" value="MCP2346341.1"/>
    <property type="molecule type" value="Genomic_DNA"/>
</dbReference>
<name>A0ABT1JYM4_9ACTN</name>
<keyword evidence="3" id="KW-1185">Reference proteome</keyword>
<evidence type="ECO:0000313" key="3">
    <source>
        <dbReference type="Proteomes" id="UP001320766"/>
    </source>
</evidence>
<accession>A0ABT1JYM4</accession>
<comment type="caution">
    <text evidence="2">The sequence shown here is derived from an EMBL/GenBank/DDBJ whole genome shotgun (WGS) entry which is preliminary data.</text>
</comment>
<dbReference type="SUPFAM" id="SSF56349">
    <property type="entry name" value="DNA breaking-rejoining enzymes"/>
    <property type="match status" value="1"/>
</dbReference>
<dbReference type="Proteomes" id="UP001320766">
    <property type="component" value="Unassembled WGS sequence"/>
</dbReference>
<sequence>MASDAFIARSPDTKPVLVDVSGVWPGEPLPAWSRAVPGQRFEPPAARGIERRPVLLGVNAASSKAKLVEFAISQGLSPAVAEAMTRQELPARVVQPYHRADLGVVASWVPVREGVTPHGERHGHSTLLNGLGTPVRLRDDRMGHASPGMRRGDMQRRYTHIAKEWRAQLRKDLQEVWEQALAERAWFSMHSPVAALDDLLMPFREGKRKPLVPFSADAEVVALAAGED</sequence>
<proteinExistence type="predicted"/>
<dbReference type="RefSeq" id="WP_253768567.1">
    <property type="nucleotide sequence ID" value="NZ_BAAAVE010000056.1"/>
</dbReference>
<dbReference type="InterPro" id="IPR013762">
    <property type="entry name" value="Integrase-like_cat_sf"/>
</dbReference>